<dbReference type="InterPro" id="IPR008969">
    <property type="entry name" value="CarboxyPept-like_regulatory"/>
</dbReference>
<dbReference type="CDD" id="cd11308">
    <property type="entry name" value="Peptidase_M14NE-CP-C_like"/>
    <property type="match status" value="1"/>
</dbReference>
<comment type="cofactor">
    <cofactor evidence="1">
        <name>Zn(2+)</name>
        <dbReference type="ChEBI" id="CHEBI:29105"/>
    </cofactor>
</comment>
<dbReference type="Pfam" id="PF13620">
    <property type="entry name" value="CarboxypepD_reg"/>
    <property type="match status" value="1"/>
</dbReference>
<dbReference type="Pfam" id="PF00246">
    <property type="entry name" value="Peptidase_M14"/>
    <property type="match status" value="1"/>
</dbReference>
<dbReference type="PROSITE" id="PS52035">
    <property type="entry name" value="PEPTIDASE_M14"/>
    <property type="match status" value="1"/>
</dbReference>
<evidence type="ECO:0000256" key="6">
    <source>
        <dbReference type="ARBA" id="ARBA00022833"/>
    </source>
</evidence>
<dbReference type="Proteomes" id="UP000694888">
    <property type="component" value="Unplaced"/>
</dbReference>
<dbReference type="InterPro" id="IPR057246">
    <property type="entry name" value="CARBOXYPEPT_ZN_1"/>
</dbReference>
<evidence type="ECO:0000256" key="2">
    <source>
        <dbReference type="ARBA" id="ARBA00005988"/>
    </source>
</evidence>
<dbReference type="CDD" id="cd03868">
    <property type="entry name" value="M14_CPD_I"/>
    <property type="match status" value="1"/>
</dbReference>
<evidence type="ECO:0000256" key="8">
    <source>
        <dbReference type="PROSITE-ProRule" id="PRU01379"/>
    </source>
</evidence>
<evidence type="ECO:0000256" key="5">
    <source>
        <dbReference type="ARBA" id="ARBA00022801"/>
    </source>
</evidence>
<protein>
    <submittedName>
        <fullName evidence="12">Carboxypeptidase D</fullName>
    </submittedName>
</protein>
<name>A0ABM1A973_APLCA</name>
<keyword evidence="3 12" id="KW-0121">Carboxypeptidase</keyword>
<dbReference type="InterPro" id="IPR000834">
    <property type="entry name" value="Peptidase_M14"/>
</dbReference>
<dbReference type="Gene3D" id="2.60.40.1120">
    <property type="entry name" value="Carboxypeptidase-like, regulatory domain"/>
    <property type="match status" value="1"/>
</dbReference>
<keyword evidence="7" id="KW-0325">Glycoprotein</keyword>
<evidence type="ECO:0000313" key="11">
    <source>
        <dbReference type="Proteomes" id="UP000694888"/>
    </source>
</evidence>
<keyword evidence="6" id="KW-0862">Zinc</keyword>
<dbReference type="PROSITE" id="PS00133">
    <property type="entry name" value="CARBOXYPEPT_ZN_2"/>
    <property type="match status" value="1"/>
</dbReference>
<feature type="active site" description="Proton donor/acceptor" evidence="8">
    <location>
        <position position="293"/>
    </location>
</feature>
<dbReference type="PROSITE" id="PS00132">
    <property type="entry name" value="CARBOXYPEPT_ZN_1"/>
    <property type="match status" value="1"/>
</dbReference>
<dbReference type="GeneID" id="101854047"/>
<keyword evidence="4" id="KW-0479">Metal-binding</keyword>
<comment type="similarity">
    <text evidence="2 8">Belongs to the peptidase M14 family.</text>
</comment>
<dbReference type="SMART" id="SM00631">
    <property type="entry name" value="Zn_pept"/>
    <property type="match status" value="1"/>
</dbReference>
<evidence type="ECO:0000256" key="4">
    <source>
        <dbReference type="ARBA" id="ARBA00022723"/>
    </source>
</evidence>
<organism evidence="11 12">
    <name type="scientific">Aplysia californica</name>
    <name type="common">California sea hare</name>
    <dbReference type="NCBI Taxonomy" id="6500"/>
    <lineage>
        <taxon>Eukaryota</taxon>
        <taxon>Metazoa</taxon>
        <taxon>Spiralia</taxon>
        <taxon>Lophotrochozoa</taxon>
        <taxon>Mollusca</taxon>
        <taxon>Gastropoda</taxon>
        <taxon>Heterobranchia</taxon>
        <taxon>Euthyneura</taxon>
        <taxon>Tectipleura</taxon>
        <taxon>Aplysiida</taxon>
        <taxon>Aplysioidea</taxon>
        <taxon>Aplysiidae</taxon>
        <taxon>Aplysia</taxon>
    </lineage>
</organism>
<proteinExistence type="inferred from homology"/>
<evidence type="ECO:0000259" key="10">
    <source>
        <dbReference type="PROSITE" id="PS52035"/>
    </source>
</evidence>
<reference evidence="12" key="1">
    <citation type="submission" date="2025-08" db="UniProtKB">
        <authorList>
            <consortium name="RefSeq"/>
        </authorList>
    </citation>
    <scope>IDENTIFICATION</scope>
</reference>
<evidence type="ECO:0000256" key="1">
    <source>
        <dbReference type="ARBA" id="ARBA00001947"/>
    </source>
</evidence>
<dbReference type="InterPro" id="IPR050753">
    <property type="entry name" value="Peptidase_M14_domain"/>
</dbReference>
<keyword evidence="11" id="KW-1185">Reference proteome</keyword>
<dbReference type="InterPro" id="IPR057247">
    <property type="entry name" value="CARBOXYPEPT_ZN_2"/>
</dbReference>
<dbReference type="PANTHER" id="PTHR11532">
    <property type="entry name" value="PROTEASE M14 CARBOXYPEPTIDASE"/>
    <property type="match status" value="1"/>
</dbReference>
<accession>A0ABM1A973</accession>
<dbReference type="PANTHER" id="PTHR11532:SF73">
    <property type="entry name" value="CARBOXYPEPTIDASE D"/>
    <property type="match status" value="1"/>
</dbReference>
<feature type="signal peptide" evidence="9">
    <location>
        <begin position="1"/>
        <end position="19"/>
    </location>
</feature>
<keyword evidence="3 12" id="KW-0645">Protease</keyword>
<dbReference type="SUPFAM" id="SSF53187">
    <property type="entry name" value="Zn-dependent exopeptidases"/>
    <property type="match status" value="1"/>
</dbReference>
<evidence type="ECO:0000256" key="3">
    <source>
        <dbReference type="ARBA" id="ARBA00022645"/>
    </source>
</evidence>
<feature type="chain" id="PRO_5045747002" evidence="9">
    <location>
        <begin position="20"/>
        <end position="411"/>
    </location>
</feature>
<dbReference type="RefSeq" id="XP_012943223.1">
    <property type="nucleotide sequence ID" value="XM_013087769.2"/>
</dbReference>
<dbReference type="GO" id="GO:0004180">
    <property type="term" value="F:carboxypeptidase activity"/>
    <property type="evidence" value="ECO:0007669"/>
    <property type="project" value="UniProtKB-KW"/>
</dbReference>
<evidence type="ECO:0000256" key="7">
    <source>
        <dbReference type="ARBA" id="ARBA00023180"/>
    </source>
</evidence>
<gene>
    <name evidence="12" type="primary">LOC101854047</name>
</gene>
<keyword evidence="5" id="KW-0378">Hydrolase</keyword>
<sequence>MALFSQLLLVLSTLTLARSATLGSSVVDGLDFSSYHDYPAMKNALERLVAKYPSLAKLHEIGTSVQGRKLYAIQITDYVNTREIGEPRFKYVANMHGNEPVGRELTIGLAQYLLSRYGTDHRVTSLVDNTDIYLMPSMNPDGFEKAYEGDCNGLVGRANHNGVDLNRNFPDQFSSSTSLIQPETAAIINWLKTDPHFVLSANFHGGSLVANYPYDNSPYGYSQGFYSKSPDDSAFRSLAYTYSKAHATMSLGHQCQGDNFLNGITNGAHWYEVSGGMQDYNYLHSNCFEITVEQSCCKYPKASTLSSYWRSNKESLLAFMEQVHTGIKGIVTDNSGAPIANAKVKVYGINHDVVTSSQGEYWRLLTPGIYSVTVEASGFKSAVKQITVTSGAAQIHHVTFDRATRTGSFSS</sequence>
<dbReference type="PRINTS" id="PR00765">
    <property type="entry name" value="CRBOXYPTASEA"/>
</dbReference>
<keyword evidence="9" id="KW-0732">Signal</keyword>
<evidence type="ECO:0000313" key="12">
    <source>
        <dbReference type="RefSeq" id="XP_012943223.1"/>
    </source>
</evidence>
<feature type="domain" description="Peptidase M14" evidence="10">
    <location>
        <begin position="34"/>
        <end position="323"/>
    </location>
</feature>
<dbReference type="SUPFAM" id="SSF49464">
    <property type="entry name" value="Carboxypeptidase regulatory domain-like"/>
    <property type="match status" value="1"/>
</dbReference>
<evidence type="ECO:0000256" key="9">
    <source>
        <dbReference type="SAM" id="SignalP"/>
    </source>
</evidence>
<dbReference type="Gene3D" id="3.40.630.10">
    <property type="entry name" value="Zn peptidases"/>
    <property type="match status" value="1"/>
</dbReference>